<evidence type="ECO:0000313" key="11">
    <source>
        <dbReference type="EMBL" id="MCV2869151.1"/>
    </source>
</evidence>
<evidence type="ECO:0000313" key="12">
    <source>
        <dbReference type="Proteomes" id="UP001652542"/>
    </source>
</evidence>
<feature type="short sequence motif" description="Interaction with polymerase core subunit RpoC" evidence="7">
    <location>
        <begin position="77"/>
        <end position="80"/>
    </location>
</feature>
<dbReference type="Pfam" id="PF04545">
    <property type="entry name" value="Sigma70_r4"/>
    <property type="match status" value="1"/>
</dbReference>
<evidence type="ECO:0000256" key="1">
    <source>
        <dbReference type="ARBA" id="ARBA00022490"/>
    </source>
</evidence>
<dbReference type="HAMAP" id="MF_00961">
    <property type="entry name" value="Sigma70_RpoH"/>
    <property type="match status" value="1"/>
</dbReference>
<keyword evidence="9" id="KW-0175">Coiled coil</keyword>
<evidence type="ECO:0000256" key="5">
    <source>
        <dbReference type="ARBA" id="ARBA00023125"/>
    </source>
</evidence>
<organism evidence="11 12">
    <name type="scientific">Albidovulum marisflavi</name>
    <dbReference type="NCBI Taxonomy" id="2984159"/>
    <lineage>
        <taxon>Bacteria</taxon>
        <taxon>Pseudomonadati</taxon>
        <taxon>Pseudomonadota</taxon>
        <taxon>Alphaproteobacteria</taxon>
        <taxon>Rhodobacterales</taxon>
        <taxon>Paracoccaceae</taxon>
        <taxon>Albidovulum</taxon>
    </lineage>
</organism>
<dbReference type="PROSITE" id="PS00716">
    <property type="entry name" value="SIGMA70_2"/>
    <property type="match status" value="1"/>
</dbReference>
<name>A0ABT2ZDJ9_9RHOB</name>
<comment type="subunit">
    <text evidence="7">Interacts with the RNA polymerase core enzyme.</text>
</comment>
<keyword evidence="3 7" id="KW-0346">Stress response</keyword>
<keyword evidence="6 7" id="KW-0804">Transcription</keyword>
<keyword evidence="4 7" id="KW-0731">Sigma factor</keyword>
<dbReference type="SUPFAM" id="SSF88659">
    <property type="entry name" value="Sigma3 and sigma4 domains of RNA polymerase sigma factors"/>
    <property type="match status" value="1"/>
</dbReference>
<feature type="DNA-binding region" description="H-T-H motif" evidence="7">
    <location>
        <begin position="255"/>
        <end position="274"/>
    </location>
</feature>
<feature type="domain" description="RNA polymerase sigma-70" evidence="10">
    <location>
        <begin position="254"/>
        <end position="280"/>
    </location>
</feature>
<evidence type="ECO:0000256" key="7">
    <source>
        <dbReference type="HAMAP-Rule" id="MF_00961"/>
    </source>
</evidence>
<dbReference type="Gene3D" id="1.20.120.1810">
    <property type="match status" value="1"/>
</dbReference>
<dbReference type="PANTHER" id="PTHR30376:SF3">
    <property type="entry name" value="RNA POLYMERASE SIGMA FACTOR RPOH"/>
    <property type="match status" value="1"/>
</dbReference>
<evidence type="ECO:0000256" key="9">
    <source>
        <dbReference type="SAM" id="Coils"/>
    </source>
</evidence>
<dbReference type="InterPro" id="IPR007627">
    <property type="entry name" value="RNA_pol_sigma70_r2"/>
</dbReference>
<accession>A0ABT2ZDJ9</accession>
<dbReference type="InterPro" id="IPR009042">
    <property type="entry name" value="RNA_pol_sigma70_r1_2"/>
</dbReference>
<gene>
    <name evidence="7 11" type="primary">rpoH</name>
    <name evidence="11" type="ORF">OEW28_10985</name>
</gene>
<dbReference type="InterPro" id="IPR014284">
    <property type="entry name" value="RNA_pol_sigma-70_dom"/>
</dbReference>
<protein>
    <recommendedName>
        <fullName evidence="7 8">RNA polymerase sigma factor RpoH</fullName>
    </recommendedName>
    <alternativeName>
        <fullName evidence="7">RNA polymerase sigma-32 factor</fullName>
    </alternativeName>
</protein>
<dbReference type="InterPro" id="IPR013324">
    <property type="entry name" value="RNA_pol_sigma_r3/r4-like"/>
</dbReference>
<dbReference type="Proteomes" id="UP001652542">
    <property type="component" value="Unassembled WGS sequence"/>
</dbReference>
<dbReference type="RefSeq" id="WP_263734802.1">
    <property type="nucleotide sequence ID" value="NZ_JAOWKY010000002.1"/>
</dbReference>
<dbReference type="PANTHER" id="PTHR30376">
    <property type="entry name" value="SIGMA FACTOR RPOH HEAT SHOCK RELATED"/>
    <property type="match status" value="1"/>
</dbReference>
<dbReference type="InterPro" id="IPR013325">
    <property type="entry name" value="RNA_pol_sigma_r2"/>
</dbReference>
<proteinExistence type="inferred from homology"/>
<keyword evidence="1 7" id="KW-0963">Cytoplasm</keyword>
<comment type="similarity">
    <text evidence="7">Belongs to the sigma-70 factor family. RpoH subfamily.</text>
</comment>
<keyword evidence="2 7" id="KW-0805">Transcription regulation</keyword>
<comment type="caution">
    <text evidence="11">The sequence shown here is derived from an EMBL/GenBank/DDBJ whole genome shotgun (WGS) entry which is preliminary data.</text>
</comment>
<dbReference type="Gene3D" id="1.20.140.160">
    <property type="match status" value="1"/>
</dbReference>
<dbReference type="PIRSF" id="PIRSF000770">
    <property type="entry name" value="RNA_pol_sigma-SigE/K"/>
    <property type="match status" value="1"/>
</dbReference>
<dbReference type="NCBIfam" id="NF005143">
    <property type="entry name" value="PRK06596.1"/>
    <property type="match status" value="1"/>
</dbReference>
<reference evidence="11 12" key="1">
    <citation type="submission" date="2022-10" db="EMBL/GenBank/DDBJ databases">
        <title>Defluviimonas sp. nov., isolated from ocean surface water.</title>
        <authorList>
            <person name="He W."/>
            <person name="Wang L."/>
            <person name="Zhang D.-F."/>
        </authorList>
    </citation>
    <scope>NUCLEOTIDE SEQUENCE [LARGE SCALE GENOMIC DNA]</scope>
    <source>
        <strain evidence="11 12">WL0002</strain>
    </source>
</reference>
<sequence>MTSYANLPAPSPEQGLNRYLQEIRKFPLLEPEEEYMLAKRWADHEDTEAAHKMVTSHLRLAAKIAMGYRGYGLPQAEVISEANVGLMQAVKRFDPEKGFRLATYAMWWIRASIQEYILRSWSLVKLGTTSAQKKLFFNLRKAKSKIGALEEGDLRPENVAQIAKDLNVTEDEVIDMNRRLSGSDASLNAQIGAEDGGSQWQDWLEDEDADQAGAYAEAEELEARRALLERAMDTLNDRERDILIERRLRDDPMTLEELSSRYDVSRERIRQIEVRAFEKIQARMQQLAKERGMLSAS</sequence>
<dbReference type="NCBIfam" id="TIGR02392">
    <property type="entry name" value="rpoH_proteo"/>
    <property type="match status" value="1"/>
</dbReference>
<dbReference type="NCBIfam" id="TIGR02937">
    <property type="entry name" value="sigma70-ECF"/>
    <property type="match status" value="1"/>
</dbReference>
<dbReference type="Pfam" id="PF04542">
    <property type="entry name" value="Sigma70_r2"/>
    <property type="match status" value="1"/>
</dbReference>
<comment type="subcellular location">
    <subcellularLocation>
        <location evidence="7">Cytoplasm</location>
    </subcellularLocation>
</comment>
<feature type="region of interest" description="Sigma-70 factor domain-2" evidence="7">
    <location>
        <begin position="53"/>
        <end position="122"/>
    </location>
</feature>
<dbReference type="InterPro" id="IPR050813">
    <property type="entry name" value="Sigma-70_Factor"/>
</dbReference>
<evidence type="ECO:0000256" key="6">
    <source>
        <dbReference type="ARBA" id="ARBA00023163"/>
    </source>
</evidence>
<evidence type="ECO:0000259" key="10">
    <source>
        <dbReference type="PROSITE" id="PS00716"/>
    </source>
</evidence>
<evidence type="ECO:0000256" key="4">
    <source>
        <dbReference type="ARBA" id="ARBA00023082"/>
    </source>
</evidence>
<dbReference type="InterPro" id="IPR012759">
    <property type="entry name" value="RNA_pol_sigma_RpoH_proteobac"/>
</dbReference>
<dbReference type="CDD" id="cd06171">
    <property type="entry name" value="Sigma70_r4"/>
    <property type="match status" value="1"/>
</dbReference>
<evidence type="ECO:0000256" key="2">
    <source>
        <dbReference type="ARBA" id="ARBA00023015"/>
    </source>
</evidence>
<dbReference type="InterPro" id="IPR007630">
    <property type="entry name" value="RNA_pol_sigma70_r4"/>
</dbReference>
<comment type="function">
    <text evidence="7">Sigma factors are initiation factors that promote the attachment of RNA polymerase to specific initiation sites and are then released. This sigma factor is involved in regulation of expression of heat shock genes.</text>
</comment>
<evidence type="ECO:0000256" key="8">
    <source>
        <dbReference type="NCBIfam" id="TIGR02392"/>
    </source>
</evidence>
<keyword evidence="12" id="KW-1185">Reference proteome</keyword>
<feature type="coiled-coil region" evidence="9">
    <location>
        <begin position="204"/>
        <end position="275"/>
    </location>
</feature>
<comment type="caution">
    <text evidence="7">Lacks conserved residue(s) required for the propagation of feature annotation.</text>
</comment>
<dbReference type="Pfam" id="PF00140">
    <property type="entry name" value="Sigma70_r1_2"/>
    <property type="match status" value="1"/>
</dbReference>
<evidence type="ECO:0000256" key="3">
    <source>
        <dbReference type="ARBA" id="ARBA00023016"/>
    </source>
</evidence>
<dbReference type="SUPFAM" id="SSF88946">
    <property type="entry name" value="Sigma2 domain of RNA polymerase sigma factors"/>
    <property type="match status" value="1"/>
</dbReference>
<dbReference type="InterPro" id="IPR000943">
    <property type="entry name" value="RNA_pol_sigma70"/>
</dbReference>
<keyword evidence="5 7" id="KW-0238">DNA-binding</keyword>
<dbReference type="EMBL" id="JAOWKY010000002">
    <property type="protein sequence ID" value="MCV2869151.1"/>
    <property type="molecule type" value="Genomic_DNA"/>
</dbReference>
<dbReference type="PRINTS" id="PR00046">
    <property type="entry name" value="SIGMA70FCT"/>
</dbReference>